<dbReference type="InterPro" id="IPR005000">
    <property type="entry name" value="Aldolase/citrate-lyase_domain"/>
</dbReference>
<dbReference type="PANTHER" id="PTHR30502">
    <property type="entry name" value="2-KETO-3-DEOXY-L-RHAMNONATE ALDOLASE"/>
    <property type="match status" value="1"/>
</dbReference>
<evidence type="ECO:0000256" key="3">
    <source>
        <dbReference type="ARBA" id="ARBA00023239"/>
    </source>
</evidence>
<evidence type="ECO:0000313" key="5">
    <source>
        <dbReference type="EMBL" id="SVD05543.1"/>
    </source>
</evidence>
<feature type="non-terminal residue" evidence="5">
    <location>
        <position position="1"/>
    </location>
</feature>
<dbReference type="GO" id="GO:0046872">
    <property type="term" value="F:metal ion binding"/>
    <property type="evidence" value="ECO:0007669"/>
    <property type="project" value="UniProtKB-KW"/>
</dbReference>
<feature type="domain" description="HpcH/HpaI aldolase/citrate lyase" evidence="4">
    <location>
        <begin position="17"/>
        <end position="227"/>
    </location>
</feature>
<evidence type="ECO:0000256" key="1">
    <source>
        <dbReference type="ARBA" id="ARBA00005568"/>
    </source>
</evidence>
<name>A0A382S6M8_9ZZZZ</name>
<gene>
    <name evidence="5" type="ORF">METZ01_LOCUS358397</name>
</gene>
<dbReference type="Gene3D" id="3.20.20.60">
    <property type="entry name" value="Phosphoenolpyruvate-binding domains"/>
    <property type="match status" value="1"/>
</dbReference>
<dbReference type="SUPFAM" id="SSF51621">
    <property type="entry name" value="Phosphoenolpyruvate/pyruvate domain"/>
    <property type="match status" value="1"/>
</dbReference>
<dbReference type="PANTHER" id="PTHR30502:SF0">
    <property type="entry name" value="PHOSPHOENOLPYRUVATE CARBOXYLASE FAMILY PROTEIN"/>
    <property type="match status" value="1"/>
</dbReference>
<sequence>VKANSIKVGVERGELQIGTWINMLRNPAALVMFKEVGLDFVRLDMEHSSPSIETVSDFAVMGRALDMPVMVRPPLANREWITRLLDIGIYNIHCPQVDTPEHAAEIVSASRYAPRGARGMGSATPGNDYDVSMPVMDRLKFTNDQVFITVMFESAQSLENLDEIASMDGIDALTLGPQDLSQDLGVFGTPAQDRVLDETRSRIVEAANKYGKTCAMLVGSSEEARKWHNLGVMVVNYSSEVNVLMDGYKSAVNEIRRA</sequence>
<dbReference type="EMBL" id="UINC01126820">
    <property type="protein sequence ID" value="SVD05543.1"/>
    <property type="molecule type" value="Genomic_DNA"/>
</dbReference>
<comment type="similarity">
    <text evidence="1">Belongs to the HpcH/HpaI aldolase family.</text>
</comment>
<evidence type="ECO:0000256" key="2">
    <source>
        <dbReference type="ARBA" id="ARBA00022723"/>
    </source>
</evidence>
<proteinExistence type="inferred from homology"/>
<dbReference type="GO" id="GO:0016832">
    <property type="term" value="F:aldehyde-lyase activity"/>
    <property type="evidence" value="ECO:0007669"/>
    <property type="project" value="TreeGrafter"/>
</dbReference>
<dbReference type="InterPro" id="IPR050251">
    <property type="entry name" value="HpcH-HpaI_aldolase"/>
</dbReference>
<organism evidence="5">
    <name type="scientific">marine metagenome</name>
    <dbReference type="NCBI Taxonomy" id="408172"/>
    <lineage>
        <taxon>unclassified sequences</taxon>
        <taxon>metagenomes</taxon>
        <taxon>ecological metagenomes</taxon>
    </lineage>
</organism>
<evidence type="ECO:0000259" key="4">
    <source>
        <dbReference type="Pfam" id="PF03328"/>
    </source>
</evidence>
<dbReference type="GO" id="GO:0005737">
    <property type="term" value="C:cytoplasm"/>
    <property type="evidence" value="ECO:0007669"/>
    <property type="project" value="TreeGrafter"/>
</dbReference>
<dbReference type="InterPro" id="IPR040442">
    <property type="entry name" value="Pyrv_kinase-like_dom_sf"/>
</dbReference>
<keyword evidence="3" id="KW-0456">Lyase</keyword>
<dbReference type="Pfam" id="PF03328">
    <property type="entry name" value="HpcH_HpaI"/>
    <property type="match status" value="1"/>
</dbReference>
<reference evidence="5" key="1">
    <citation type="submission" date="2018-05" db="EMBL/GenBank/DDBJ databases">
        <authorList>
            <person name="Lanie J.A."/>
            <person name="Ng W.-L."/>
            <person name="Kazmierczak K.M."/>
            <person name="Andrzejewski T.M."/>
            <person name="Davidsen T.M."/>
            <person name="Wayne K.J."/>
            <person name="Tettelin H."/>
            <person name="Glass J.I."/>
            <person name="Rusch D."/>
            <person name="Podicherti R."/>
            <person name="Tsui H.-C.T."/>
            <person name="Winkler M.E."/>
        </authorList>
    </citation>
    <scope>NUCLEOTIDE SEQUENCE</scope>
</reference>
<dbReference type="InterPro" id="IPR015813">
    <property type="entry name" value="Pyrv/PenolPyrv_kinase-like_dom"/>
</dbReference>
<accession>A0A382S6M8</accession>
<protein>
    <recommendedName>
        <fullName evidence="4">HpcH/HpaI aldolase/citrate lyase domain-containing protein</fullName>
    </recommendedName>
</protein>
<dbReference type="AlphaFoldDB" id="A0A382S6M8"/>
<keyword evidence="2" id="KW-0479">Metal-binding</keyword>